<dbReference type="AlphaFoldDB" id="A0A6C0JS64"/>
<sequence length="373" mass="43961">MDPNEEPENLMSKDGRLYNLKINKSGHKYILAHDDSHTTRLVLIMNRTFKNTSLQKRNVDVDTFNLLKLACELDYEIMGPYKNPNDKFNTQLSDQEIRNILYLTTEMYNTYGIGYKSISEHMRCLEDNVYTISILEFNVLLKELKRKTENIIFSISNKETVDRIKLINELILEYSTLSMYKETNKIDIYNFLKRMTNILRIDSQYDKKETKQLLNKANECKDCHIIVYMSSYGENGKFYSSDASFKINPFVIDCLIVFACFISLFAYLGYLLVFLLIIMFWWITKRTYIFDREMFEGLKTKNRTIILDHQTYNESQNKSFLIKKTNNGINVSLYLSEGDKHLGSDFVNKLIFEISRSESKDINKCILKIDELN</sequence>
<keyword evidence="1" id="KW-1133">Transmembrane helix</keyword>
<keyword evidence="1" id="KW-0812">Transmembrane</keyword>
<accession>A0A6C0JS64</accession>
<protein>
    <submittedName>
        <fullName evidence="2">Uncharacterized protein</fullName>
    </submittedName>
</protein>
<proteinExistence type="predicted"/>
<dbReference type="EMBL" id="MN740686">
    <property type="protein sequence ID" value="QHU07741.1"/>
    <property type="molecule type" value="Genomic_DNA"/>
</dbReference>
<reference evidence="2" key="1">
    <citation type="journal article" date="2020" name="Nature">
        <title>Giant virus diversity and host interactions through global metagenomics.</title>
        <authorList>
            <person name="Schulz F."/>
            <person name="Roux S."/>
            <person name="Paez-Espino D."/>
            <person name="Jungbluth S."/>
            <person name="Walsh D.A."/>
            <person name="Denef V.J."/>
            <person name="McMahon K.D."/>
            <person name="Konstantinidis K.T."/>
            <person name="Eloe-Fadrosh E.A."/>
            <person name="Kyrpides N.C."/>
            <person name="Woyke T."/>
        </authorList>
    </citation>
    <scope>NUCLEOTIDE SEQUENCE</scope>
    <source>
        <strain evidence="2">GVMAG-S-1041349-163</strain>
    </source>
</reference>
<evidence type="ECO:0000256" key="1">
    <source>
        <dbReference type="SAM" id="Phobius"/>
    </source>
</evidence>
<evidence type="ECO:0000313" key="2">
    <source>
        <dbReference type="EMBL" id="QHU07741.1"/>
    </source>
</evidence>
<organism evidence="2">
    <name type="scientific">viral metagenome</name>
    <dbReference type="NCBI Taxonomy" id="1070528"/>
    <lineage>
        <taxon>unclassified sequences</taxon>
        <taxon>metagenomes</taxon>
        <taxon>organismal metagenomes</taxon>
    </lineage>
</organism>
<feature type="transmembrane region" description="Helical" evidence="1">
    <location>
        <begin position="255"/>
        <end position="283"/>
    </location>
</feature>
<name>A0A6C0JS64_9ZZZZ</name>
<keyword evidence="1" id="KW-0472">Membrane</keyword>